<dbReference type="Gene3D" id="3.40.50.720">
    <property type="entry name" value="NAD(P)-binding Rossmann-like Domain"/>
    <property type="match status" value="1"/>
</dbReference>
<evidence type="ECO:0000313" key="5">
    <source>
        <dbReference type="Proteomes" id="UP000572817"/>
    </source>
</evidence>
<accession>A0A8H4J1R5</accession>
<proteinExistence type="inferred from homology"/>
<dbReference type="InterPro" id="IPR036291">
    <property type="entry name" value="NAD(P)-bd_dom_sf"/>
</dbReference>
<dbReference type="InterPro" id="IPR050177">
    <property type="entry name" value="Lipid_A_modif_metabolic_enz"/>
</dbReference>
<organism evidence="4 5">
    <name type="scientific">Botryosphaeria dothidea</name>
    <dbReference type="NCBI Taxonomy" id="55169"/>
    <lineage>
        <taxon>Eukaryota</taxon>
        <taxon>Fungi</taxon>
        <taxon>Dikarya</taxon>
        <taxon>Ascomycota</taxon>
        <taxon>Pezizomycotina</taxon>
        <taxon>Dothideomycetes</taxon>
        <taxon>Dothideomycetes incertae sedis</taxon>
        <taxon>Botryosphaeriales</taxon>
        <taxon>Botryosphaeriaceae</taxon>
        <taxon>Botryosphaeria</taxon>
    </lineage>
</organism>
<dbReference type="Proteomes" id="UP000572817">
    <property type="component" value="Unassembled WGS sequence"/>
</dbReference>
<gene>
    <name evidence="4" type="ORF">GTA08_BOTSDO03021</name>
</gene>
<name>A0A8H4J1R5_9PEZI</name>
<dbReference type="InterPro" id="IPR002225">
    <property type="entry name" value="3Beta_OHSteriod_DH/Estase"/>
</dbReference>
<sequence length="364" mass="39122">MDNEHHHVLITGGCGFLGRAIVDAFLEQYPTHLYTILGLSPPLLSRQNVGFIQADIRDPAAVERALSASRPDAVVHAAGIVPTGQSRYSQREREHVFAVNVEGTRNLLSVAKSVGSVRAFVYTSSSTVVGDDLSSGDRPNAREEVEDVGRKRWIYGESKTHAENLVLSANDPSTPFLTTALRPSVLFGPGDTNLLPPLHALIAAKSTTVTLGNGFNLYDFTYVTNAADAHVLATANLLASASAAGLPINITNDAPIPFRDFCRAVWAAFGHHPRWEVHVPAGVARAMGSAADVVARLLRWQEEWGLSRGAVEDAVGVRYGDGRRAREVLGYAPRVGLAEGVGRACEDYKRVLAEREKEAAGKVG</sequence>
<evidence type="ECO:0000256" key="2">
    <source>
        <dbReference type="ARBA" id="ARBA00023002"/>
    </source>
</evidence>
<comment type="caution">
    <text evidence="4">The sequence shown here is derived from an EMBL/GenBank/DDBJ whole genome shotgun (WGS) entry which is preliminary data.</text>
</comment>
<dbReference type="AlphaFoldDB" id="A0A8H4J1R5"/>
<dbReference type="PANTHER" id="PTHR43245:SF51">
    <property type="entry name" value="SHORT CHAIN DEHYDROGENASE_REDUCTASE FAMILY 42E, MEMBER 2"/>
    <property type="match status" value="1"/>
</dbReference>
<protein>
    <submittedName>
        <fullName evidence="4">Sterol-4-alpha-carboxylate 3-dehydrogenase, decarboxylating</fullName>
    </submittedName>
</protein>
<comment type="similarity">
    <text evidence="1">Belongs to the 3-beta-HSD family.</text>
</comment>
<feature type="domain" description="3-beta hydroxysteroid dehydrogenase/isomerase" evidence="3">
    <location>
        <begin position="9"/>
        <end position="274"/>
    </location>
</feature>
<dbReference type="OrthoDB" id="331544at2759"/>
<reference evidence="4" key="1">
    <citation type="submission" date="2020-04" db="EMBL/GenBank/DDBJ databases">
        <title>Genome Assembly and Annotation of Botryosphaeria dothidea sdau 11-99, a Latent Pathogen of Apple Fruit Ring Rot in China.</title>
        <authorList>
            <person name="Yu C."/>
            <person name="Diao Y."/>
            <person name="Lu Q."/>
            <person name="Zhao J."/>
            <person name="Cui S."/>
            <person name="Peng C."/>
            <person name="He B."/>
            <person name="Liu H."/>
        </authorList>
    </citation>
    <scope>NUCLEOTIDE SEQUENCE [LARGE SCALE GENOMIC DNA]</scope>
    <source>
        <strain evidence="4">Sdau11-99</strain>
    </source>
</reference>
<dbReference type="SUPFAM" id="SSF51735">
    <property type="entry name" value="NAD(P)-binding Rossmann-fold domains"/>
    <property type="match status" value="1"/>
</dbReference>
<evidence type="ECO:0000313" key="4">
    <source>
        <dbReference type="EMBL" id="KAF4310324.1"/>
    </source>
</evidence>
<dbReference type="Pfam" id="PF01073">
    <property type="entry name" value="3Beta_HSD"/>
    <property type="match status" value="1"/>
</dbReference>
<keyword evidence="5" id="KW-1185">Reference proteome</keyword>
<dbReference type="GO" id="GO:0006694">
    <property type="term" value="P:steroid biosynthetic process"/>
    <property type="evidence" value="ECO:0007669"/>
    <property type="project" value="InterPro"/>
</dbReference>
<evidence type="ECO:0000256" key="1">
    <source>
        <dbReference type="ARBA" id="ARBA00009219"/>
    </source>
</evidence>
<dbReference type="PANTHER" id="PTHR43245">
    <property type="entry name" value="BIFUNCTIONAL POLYMYXIN RESISTANCE PROTEIN ARNA"/>
    <property type="match status" value="1"/>
</dbReference>
<dbReference type="GO" id="GO:0016616">
    <property type="term" value="F:oxidoreductase activity, acting on the CH-OH group of donors, NAD or NADP as acceptor"/>
    <property type="evidence" value="ECO:0007669"/>
    <property type="project" value="InterPro"/>
</dbReference>
<dbReference type="EMBL" id="WWBZ02000016">
    <property type="protein sequence ID" value="KAF4310324.1"/>
    <property type="molecule type" value="Genomic_DNA"/>
</dbReference>
<evidence type="ECO:0000259" key="3">
    <source>
        <dbReference type="Pfam" id="PF01073"/>
    </source>
</evidence>
<keyword evidence="2" id="KW-0560">Oxidoreductase</keyword>